<protein>
    <submittedName>
        <fullName evidence="1">Uncharacterized protein</fullName>
    </submittedName>
</protein>
<accession>A0A7J6XBY9</accession>
<keyword evidence="2" id="KW-1185">Reference proteome</keyword>
<gene>
    <name evidence="1" type="ORF">FRX31_003985</name>
</gene>
<dbReference type="EMBL" id="JABWDY010002734">
    <property type="protein sequence ID" value="KAF5206428.1"/>
    <property type="molecule type" value="Genomic_DNA"/>
</dbReference>
<feature type="non-terminal residue" evidence="1">
    <location>
        <position position="1"/>
    </location>
</feature>
<reference evidence="1 2" key="1">
    <citation type="submission" date="2020-06" db="EMBL/GenBank/DDBJ databases">
        <title>Transcriptomic and genomic resources for Thalictrum thalictroides and T. hernandezii: Facilitating candidate gene discovery in an emerging model plant lineage.</title>
        <authorList>
            <person name="Arias T."/>
            <person name="Riano-Pachon D.M."/>
            <person name="Di Stilio V.S."/>
        </authorList>
    </citation>
    <scope>NUCLEOTIDE SEQUENCE [LARGE SCALE GENOMIC DNA]</scope>
    <source>
        <strain evidence="2">cv. WT478/WT964</strain>
        <tissue evidence="1">Leaves</tissue>
    </source>
</reference>
<sequence>STPLRLHSSSTPRLSFFSFKFHCPLNHLCNQFLCSPIKGLLTQSQKHIGKSFPHNLNLWLTLLLQNQALLLPLR</sequence>
<comment type="caution">
    <text evidence="1">The sequence shown here is derived from an EMBL/GenBank/DDBJ whole genome shotgun (WGS) entry which is preliminary data.</text>
</comment>
<evidence type="ECO:0000313" key="2">
    <source>
        <dbReference type="Proteomes" id="UP000554482"/>
    </source>
</evidence>
<evidence type="ECO:0000313" key="1">
    <source>
        <dbReference type="EMBL" id="KAF5206428.1"/>
    </source>
</evidence>
<organism evidence="1 2">
    <name type="scientific">Thalictrum thalictroides</name>
    <name type="common">Rue-anemone</name>
    <name type="synonym">Anemone thalictroides</name>
    <dbReference type="NCBI Taxonomy" id="46969"/>
    <lineage>
        <taxon>Eukaryota</taxon>
        <taxon>Viridiplantae</taxon>
        <taxon>Streptophyta</taxon>
        <taxon>Embryophyta</taxon>
        <taxon>Tracheophyta</taxon>
        <taxon>Spermatophyta</taxon>
        <taxon>Magnoliopsida</taxon>
        <taxon>Ranunculales</taxon>
        <taxon>Ranunculaceae</taxon>
        <taxon>Thalictroideae</taxon>
        <taxon>Thalictrum</taxon>
    </lineage>
</organism>
<name>A0A7J6XBY9_THATH</name>
<feature type="non-terminal residue" evidence="1">
    <location>
        <position position="74"/>
    </location>
</feature>
<dbReference type="AlphaFoldDB" id="A0A7J6XBY9"/>
<dbReference type="Proteomes" id="UP000554482">
    <property type="component" value="Unassembled WGS sequence"/>
</dbReference>
<proteinExistence type="predicted"/>